<evidence type="ECO:0000313" key="2">
    <source>
        <dbReference type="Proteomes" id="UP000822688"/>
    </source>
</evidence>
<sequence length="101" mass="11714">MSSGFTFMDQGIPAYEVYVRQLFVRVHQLLWPISGVLPFYFASHLLVEALGIEVNWADYASRTKFTVNWPLCTRNFMHCNSGFELLSSPVIHSLHIFECHF</sequence>
<reference evidence="1" key="1">
    <citation type="submission" date="2020-06" db="EMBL/GenBank/DDBJ databases">
        <title>WGS assembly of Ceratodon purpureus strain R40.</title>
        <authorList>
            <person name="Carey S.B."/>
            <person name="Jenkins J."/>
            <person name="Shu S."/>
            <person name="Lovell J.T."/>
            <person name="Sreedasyam A."/>
            <person name="Maumus F."/>
            <person name="Tiley G.P."/>
            <person name="Fernandez-Pozo N."/>
            <person name="Barry K."/>
            <person name="Chen C."/>
            <person name="Wang M."/>
            <person name="Lipzen A."/>
            <person name="Daum C."/>
            <person name="Saski C.A."/>
            <person name="Payton A.C."/>
            <person name="Mcbreen J.C."/>
            <person name="Conrad R.E."/>
            <person name="Kollar L.M."/>
            <person name="Olsson S."/>
            <person name="Huttunen S."/>
            <person name="Landis J.B."/>
            <person name="Wickett N.J."/>
            <person name="Johnson M.G."/>
            <person name="Rensing S.A."/>
            <person name="Grimwood J."/>
            <person name="Schmutz J."/>
            <person name="Mcdaniel S.F."/>
        </authorList>
    </citation>
    <scope>NUCLEOTIDE SEQUENCE</scope>
    <source>
        <strain evidence="1">R40</strain>
    </source>
</reference>
<dbReference type="AlphaFoldDB" id="A0A8T0H4A6"/>
<proteinExistence type="predicted"/>
<name>A0A8T0H4A6_CERPU</name>
<evidence type="ECO:0000313" key="1">
    <source>
        <dbReference type="EMBL" id="KAG0565159.1"/>
    </source>
</evidence>
<protein>
    <submittedName>
        <fullName evidence="1">Uncharacterized protein</fullName>
    </submittedName>
</protein>
<dbReference type="Proteomes" id="UP000822688">
    <property type="component" value="Chromosome 8"/>
</dbReference>
<gene>
    <name evidence="1" type="ORF">KC19_8G169100</name>
</gene>
<comment type="caution">
    <text evidence="1">The sequence shown here is derived from an EMBL/GenBank/DDBJ whole genome shotgun (WGS) entry which is preliminary data.</text>
</comment>
<organism evidence="1 2">
    <name type="scientific">Ceratodon purpureus</name>
    <name type="common">Fire moss</name>
    <name type="synonym">Dicranum purpureum</name>
    <dbReference type="NCBI Taxonomy" id="3225"/>
    <lineage>
        <taxon>Eukaryota</taxon>
        <taxon>Viridiplantae</taxon>
        <taxon>Streptophyta</taxon>
        <taxon>Embryophyta</taxon>
        <taxon>Bryophyta</taxon>
        <taxon>Bryophytina</taxon>
        <taxon>Bryopsida</taxon>
        <taxon>Dicranidae</taxon>
        <taxon>Pseudoditrichales</taxon>
        <taxon>Ditrichaceae</taxon>
        <taxon>Ceratodon</taxon>
    </lineage>
</organism>
<dbReference type="EMBL" id="CM026429">
    <property type="protein sequence ID" value="KAG0565159.1"/>
    <property type="molecule type" value="Genomic_DNA"/>
</dbReference>
<keyword evidence="2" id="KW-1185">Reference proteome</keyword>
<accession>A0A8T0H4A6</accession>